<dbReference type="RefSeq" id="WP_380747304.1">
    <property type="nucleotide sequence ID" value="NZ_JBHULT010000003.1"/>
</dbReference>
<evidence type="ECO:0008006" key="3">
    <source>
        <dbReference type="Google" id="ProtNLM"/>
    </source>
</evidence>
<proteinExistence type="predicted"/>
<evidence type="ECO:0000313" key="2">
    <source>
        <dbReference type="Proteomes" id="UP001597468"/>
    </source>
</evidence>
<evidence type="ECO:0000313" key="1">
    <source>
        <dbReference type="EMBL" id="MFD2516316.1"/>
    </source>
</evidence>
<comment type="caution">
    <text evidence="1">The sequence shown here is derived from an EMBL/GenBank/DDBJ whole genome shotgun (WGS) entry which is preliminary data.</text>
</comment>
<sequence length="299" mass="34405">MLNAVGPSECSRTEFTVVQWKYFTELAGDSLATNYLNHYNNLNRYAALMGLGGDYFGADGKYTRLVERTIRDLERFFDMPGEVKVHGQHNETLNDREMLVELLKLLIMDWEDTEYLYQLADEYIERNQSSPVLPESPFFSADGFSTVNGLIVLGDGLVQMFIETGVDPEVVWTGILSHEWVHQIQIKNFSKWYPAGSFETIAESTRHIELEADFISGYYMTHKRGATYNWKRVEQFHHLFFQAGDCAFDLDFHHGTPEQRMAATRAGYELAASMKKQGYIMTPQDLHDYFMDVVIPGII</sequence>
<name>A0ABW5IRU0_9FLAO</name>
<dbReference type="Proteomes" id="UP001597468">
    <property type="component" value="Unassembled WGS sequence"/>
</dbReference>
<organism evidence="1 2">
    <name type="scientific">Salinimicrobium flavum</name>
    <dbReference type="NCBI Taxonomy" id="1737065"/>
    <lineage>
        <taxon>Bacteria</taxon>
        <taxon>Pseudomonadati</taxon>
        <taxon>Bacteroidota</taxon>
        <taxon>Flavobacteriia</taxon>
        <taxon>Flavobacteriales</taxon>
        <taxon>Flavobacteriaceae</taxon>
        <taxon>Salinimicrobium</taxon>
    </lineage>
</organism>
<dbReference type="EMBL" id="JBHULT010000003">
    <property type="protein sequence ID" value="MFD2516316.1"/>
    <property type="molecule type" value="Genomic_DNA"/>
</dbReference>
<protein>
    <recommendedName>
        <fullName evidence="3">Peptidase MA superfamily protein</fullName>
    </recommendedName>
</protein>
<keyword evidence="2" id="KW-1185">Reference proteome</keyword>
<gene>
    <name evidence="1" type="ORF">ACFSTG_00245</name>
</gene>
<accession>A0ABW5IRU0</accession>
<reference evidence="2" key="1">
    <citation type="journal article" date="2019" name="Int. J. Syst. Evol. Microbiol.">
        <title>The Global Catalogue of Microorganisms (GCM) 10K type strain sequencing project: providing services to taxonomists for standard genome sequencing and annotation.</title>
        <authorList>
            <consortium name="The Broad Institute Genomics Platform"/>
            <consortium name="The Broad Institute Genome Sequencing Center for Infectious Disease"/>
            <person name="Wu L."/>
            <person name="Ma J."/>
        </authorList>
    </citation>
    <scope>NUCLEOTIDE SEQUENCE [LARGE SCALE GENOMIC DNA]</scope>
    <source>
        <strain evidence="2">KCTC 42585</strain>
    </source>
</reference>